<evidence type="ECO:0000256" key="1">
    <source>
        <dbReference type="SAM" id="Phobius"/>
    </source>
</evidence>
<keyword evidence="1" id="KW-0472">Membrane</keyword>
<protein>
    <submittedName>
        <fullName evidence="2">Uncharacterized protein</fullName>
    </submittedName>
</protein>
<feature type="transmembrane region" description="Helical" evidence="1">
    <location>
        <begin position="80"/>
        <end position="107"/>
    </location>
</feature>
<keyword evidence="1" id="KW-0812">Transmembrane</keyword>
<feature type="transmembrane region" description="Helical" evidence="1">
    <location>
        <begin position="6"/>
        <end position="26"/>
    </location>
</feature>
<dbReference type="OrthoDB" id="3214103at2759"/>
<feature type="transmembrane region" description="Helical" evidence="1">
    <location>
        <begin position="128"/>
        <end position="147"/>
    </location>
</feature>
<dbReference type="EMBL" id="AYKW01000029">
    <property type="protein sequence ID" value="PIL28071.1"/>
    <property type="molecule type" value="Genomic_DNA"/>
</dbReference>
<feature type="transmembrane region" description="Helical" evidence="1">
    <location>
        <begin position="167"/>
        <end position="193"/>
    </location>
</feature>
<dbReference type="Proteomes" id="UP000230002">
    <property type="component" value="Unassembled WGS sequence"/>
</dbReference>
<dbReference type="AlphaFoldDB" id="A0A2G8S2U3"/>
<proteinExistence type="predicted"/>
<evidence type="ECO:0000313" key="2">
    <source>
        <dbReference type="EMBL" id="PIL28071.1"/>
    </source>
</evidence>
<gene>
    <name evidence="2" type="ORF">GSI_09824</name>
</gene>
<keyword evidence="1" id="KW-1133">Transmembrane helix</keyword>
<accession>A0A2G8S2U3</accession>
<comment type="caution">
    <text evidence="2">The sequence shown here is derived from an EMBL/GenBank/DDBJ whole genome shotgun (WGS) entry which is preliminary data.</text>
</comment>
<feature type="transmembrane region" description="Helical" evidence="1">
    <location>
        <begin position="38"/>
        <end position="60"/>
    </location>
</feature>
<evidence type="ECO:0000313" key="3">
    <source>
        <dbReference type="Proteomes" id="UP000230002"/>
    </source>
</evidence>
<organism evidence="2 3">
    <name type="scientific">Ganoderma sinense ZZ0214-1</name>
    <dbReference type="NCBI Taxonomy" id="1077348"/>
    <lineage>
        <taxon>Eukaryota</taxon>
        <taxon>Fungi</taxon>
        <taxon>Dikarya</taxon>
        <taxon>Basidiomycota</taxon>
        <taxon>Agaricomycotina</taxon>
        <taxon>Agaricomycetes</taxon>
        <taxon>Polyporales</taxon>
        <taxon>Polyporaceae</taxon>
        <taxon>Ganoderma</taxon>
    </lineage>
</organism>
<reference evidence="2 3" key="1">
    <citation type="journal article" date="2015" name="Sci. Rep.">
        <title>Chromosome-level genome map provides insights into diverse defense mechanisms in the medicinal fungus Ganoderma sinense.</title>
        <authorList>
            <person name="Zhu Y."/>
            <person name="Xu J."/>
            <person name="Sun C."/>
            <person name="Zhou S."/>
            <person name="Xu H."/>
            <person name="Nelson D.R."/>
            <person name="Qian J."/>
            <person name="Song J."/>
            <person name="Luo H."/>
            <person name="Xiang L."/>
            <person name="Li Y."/>
            <person name="Xu Z."/>
            <person name="Ji A."/>
            <person name="Wang L."/>
            <person name="Lu S."/>
            <person name="Hayward A."/>
            <person name="Sun W."/>
            <person name="Li X."/>
            <person name="Schwartz D.C."/>
            <person name="Wang Y."/>
            <person name="Chen S."/>
        </authorList>
    </citation>
    <scope>NUCLEOTIDE SEQUENCE [LARGE SCALE GENOMIC DNA]</scope>
    <source>
        <strain evidence="2 3">ZZ0214-1</strain>
    </source>
</reference>
<name>A0A2G8S2U3_9APHY</name>
<sequence>MRVEILLIPQVVLGDAVVWWRVWVLWNKNRPVLASCCFVLFATLVFGALDTAVSCASGLIDDPLGKVSNRVAAGGAFFEGNFFGLCAIAVSLFSNSAATLLVGYKAWKHRLRAKKHFDGVESVSRTQRVLMLLVESGVAYCLLWALVLSSNASWVISSPGLSAWSNIMLYFAEGCIVALVGIYPTLIIVLVALDKSEIAKHSLA</sequence>
<keyword evidence="3" id="KW-1185">Reference proteome</keyword>